<comment type="caution">
    <text evidence="3">The sequence shown here is derived from an EMBL/GenBank/DDBJ whole genome shotgun (WGS) entry which is preliminary data.</text>
</comment>
<keyword evidence="4" id="KW-1185">Reference proteome</keyword>
<feature type="compositionally biased region" description="Polar residues" evidence="1">
    <location>
        <begin position="111"/>
        <end position="120"/>
    </location>
</feature>
<protein>
    <recommendedName>
        <fullName evidence="5">Secreted protein</fullName>
    </recommendedName>
</protein>
<feature type="compositionally biased region" description="Low complexity" evidence="1">
    <location>
        <begin position="121"/>
        <end position="246"/>
    </location>
</feature>
<dbReference type="EMBL" id="JBGOSP010000020">
    <property type="protein sequence ID" value="MFA3840983.1"/>
    <property type="molecule type" value="Genomic_DNA"/>
</dbReference>
<feature type="region of interest" description="Disordered" evidence="1">
    <location>
        <begin position="104"/>
        <end position="246"/>
    </location>
</feature>
<evidence type="ECO:0000256" key="2">
    <source>
        <dbReference type="SAM" id="SignalP"/>
    </source>
</evidence>
<gene>
    <name evidence="3" type="ORF">ACEG43_33100</name>
</gene>
<dbReference type="Proteomes" id="UP001571476">
    <property type="component" value="Unassembled WGS sequence"/>
</dbReference>
<accession>A0ABV4STZ6</accession>
<name>A0ABV4STZ6_9ACTN</name>
<keyword evidence="2" id="KW-0732">Signal</keyword>
<feature type="chain" id="PRO_5046790233" description="Secreted protein" evidence="2">
    <location>
        <begin position="28"/>
        <end position="270"/>
    </location>
</feature>
<dbReference type="RefSeq" id="WP_372565338.1">
    <property type="nucleotide sequence ID" value="NZ_JBGOSP010000020.1"/>
</dbReference>
<organism evidence="3 4">
    <name type="scientific">Streptomyces aureus</name>
    <dbReference type="NCBI Taxonomy" id="193461"/>
    <lineage>
        <taxon>Bacteria</taxon>
        <taxon>Bacillati</taxon>
        <taxon>Actinomycetota</taxon>
        <taxon>Actinomycetes</taxon>
        <taxon>Kitasatosporales</taxon>
        <taxon>Streptomycetaceae</taxon>
        <taxon>Streptomyces</taxon>
    </lineage>
</organism>
<evidence type="ECO:0008006" key="5">
    <source>
        <dbReference type="Google" id="ProtNLM"/>
    </source>
</evidence>
<reference evidence="3 4" key="1">
    <citation type="submission" date="2024-08" db="EMBL/GenBank/DDBJ databases">
        <title>Genome sequence of Streptomyces aureus CACIA-1.46HGO.</title>
        <authorList>
            <person name="Evangelista-Martinez Z."/>
        </authorList>
    </citation>
    <scope>NUCLEOTIDE SEQUENCE [LARGE SCALE GENOMIC DNA]</scope>
    <source>
        <strain evidence="3 4">CACIA-1.46HGO</strain>
    </source>
</reference>
<evidence type="ECO:0000313" key="3">
    <source>
        <dbReference type="EMBL" id="MFA3840983.1"/>
    </source>
</evidence>
<proteinExistence type="predicted"/>
<evidence type="ECO:0000256" key="1">
    <source>
        <dbReference type="SAM" id="MobiDB-lite"/>
    </source>
</evidence>
<sequence length="270" mass="27053">MLMLQKVVIAAATVGGLVALCSGSAYAANYGDSDYGGTRPFVAAGLLGDVTPQEQQPVERKMEAQQKKASKGVNRTAAWQANTQTGRILRTVGLLDGLWEVPRQLGGTTGGTKRNGQVISASGGVNQNNQANGGSGGVNQNNQANVGSGGVNQNNQANVGSGGVNQNNQANGGSGGINQNNQANVGSGGVNQNNQANGASGGINQNNQANGGSGGINQNNQANVGPGGVNQNNQANGASGGINQNNQVNRPTIAFAPAVQQLNLKQAQTA</sequence>
<feature type="signal peptide" evidence="2">
    <location>
        <begin position="1"/>
        <end position="27"/>
    </location>
</feature>
<evidence type="ECO:0000313" key="4">
    <source>
        <dbReference type="Proteomes" id="UP001571476"/>
    </source>
</evidence>